<feature type="signal peptide" evidence="1">
    <location>
        <begin position="1"/>
        <end position="21"/>
    </location>
</feature>
<keyword evidence="3" id="KW-1185">Reference proteome</keyword>
<accession>A0AAE3XJ16</accession>
<feature type="chain" id="PRO_5042200335" description="LPP20 lipoprotein" evidence="1">
    <location>
        <begin position="22"/>
        <end position="439"/>
    </location>
</feature>
<dbReference type="EMBL" id="JAVDQD010000001">
    <property type="protein sequence ID" value="MDR6237633.1"/>
    <property type="molecule type" value="Genomic_DNA"/>
</dbReference>
<reference evidence="2" key="1">
    <citation type="submission" date="2023-07" db="EMBL/GenBank/DDBJ databases">
        <title>Genomic Encyclopedia of Type Strains, Phase IV (KMG-IV): sequencing the most valuable type-strain genomes for metagenomic binning, comparative biology and taxonomic classification.</title>
        <authorList>
            <person name="Goeker M."/>
        </authorList>
    </citation>
    <scope>NUCLEOTIDE SEQUENCE</scope>
    <source>
        <strain evidence="2">DSM 26174</strain>
    </source>
</reference>
<sequence>MILKINRFLIILLVFASCAGAKRDAKFEDLPEWVKMKPKVSGRYIGIGKASRSGYPDQYRKEAERNALSDLVTQISVNVSSSSLLYDIEDSQTKSSYLFNRVKLHAEDMVEGYQVDQQFESVDQIWVMCSISKLEYEARKKARKEQNLANSLKSFVQAGGYYDQGKHALAIQTYLKALSYISQYFDESTLAELNGEDIDLANACKKKVVDIIDSIRIEPVKDIFIDRKSLEVGINKAMFETKDALGRNVFDLPFDYKIIDNYYSSSTEFTDKQGRGFVDLKNFEKHVQSQTLDINITLENIAEEYTADLLVRGLFHDSFEADKLLKLAVQIKQPELMIDFEGIEYARLNQRIKEQLVDKGVNLVREGRNATKLSIRIDRVSEEALLIKASLNGEAIKEDKSSKIQLLESDDIYAEESKLIWAWQKDIMPIVDRNVIGEE</sequence>
<evidence type="ECO:0000313" key="3">
    <source>
        <dbReference type="Proteomes" id="UP001185092"/>
    </source>
</evidence>
<evidence type="ECO:0000256" key="1">
    <source>
        <dbReference type="SAM" id="SignalP"/>
    </source>
</evidence>
<dbReference type="RefSeq" id="WP_309937100.1">
    <property type="nucleotide sequence ID" value="NZ_AP025305.1"/>
</dbReference>
<dbReference type="Gene3D" id="3.10.28.20">
    <property type="entry name" value="Acetamidase/Formamidase-like domains"/>
    <property type="match status" value="1"/>
</dbReference>
<protein>
    <recommendedName>
        <fullName evidence="4">LPP20 lipoprotein</fullName>
    </recommendedName>
</protein>
<comment type="caution">
    <text evidence="2">The sequence shown here is derived from an EMBL/GenBank/DDBJ whole genome shotgun (WGS) entry which is preliminary data.</text>
</comment>
<evidence type="ECO:0008006" key="4">
    <source>
        <dbReference type="Google" id="ProtNLM"/>
    </source>
</evidence>
<dbReference type="Proteomes" id="UP001185092">
    <property type="component" value="Unassembled WGS sequence"/>
</dbReference>
<keyword evidence="1" id="KW-0732">Signal</keyword>
<gene>
    <name evidence="2" type="ORF">HNQ88_000609</name>
</gene>
<dbReference type="PROSITE" id="PS51257">
    <property type="entry name" value="PROKAR_LIPOPROTEIN"/>
    <property type="match status" value="1"/>
</dbReference>
<evidence type="ECO:0000313" key="2">
    <source>
        <dbReference type="EMBL" id="MDR6237633.1"/>
    </source>
</evidence>
<name>A0AAE3XJ16_9BACT</name>
<proteinExistence type="predicted"/>
<organism evidence="2 3">
    <name type="scientific">Aureibacter tunicatorum</name>
    <dbReference type="NCBI Taxonomy" id="866807"/>
    <lineage>
        <taxon>Bacteria</taxon>
        <taxon>Pseudomonadati</taxon>
        <taxon>Bacteroidota</taxon>
        <taxon>Cytophagia</taxon>
        <taxon>Cytophagales</taxon>
        <taxon>Persicobacteraceae</taxon>
        <taxon>Aureibacter</taxon>
    </lineage>
</organism>
<dbReference type="AlphaFoldDB" id="A0AAE3XJ16"/>